<evidence type="ECO:0000259" key="9">
    <source>
        <dbReference type="PROSITE" id="PS50002"/>
    </source>
</evidence>
<name>A0A2N1JCA1_9BASI</name>
<evidence type="ECO:0000256" key="6">
    <source>
        <dbReference type="ARBA" id="ARBA00022753"/>
    </source>
</evidence>
<dbReference type="InterPro" id="IPR050670">
    <property type="entry name" value="STAM"/>
</dbReference>
<dbReference type="InterPro" id="IPR036028">
    <property type="entry name" value="SH3-like_dom_sf"/>
</dbReference>
<dbReference type="SUPFAM" id="SSF48464">
    <property type="entry name" value="ENTH/VHS domain"/>
    <property type="match status" value="1"/>
</dbReference>
<dbReference type="InterPro" id="IPR008942">
    <property type="entry name" value="ENTH_VHS"/>
</dbReference>
<dbReference type="STRING" id="2020962.A0A2N1JCA1"/>
<dbReference type="GO" id="GO:0043130">
    <property type="term" value="F:ubiquitin binding"/>
    <property type="evidence" value="ECO:0007669"/>
    <property type="project" value="InterPro"/>
</dbReference>
<dbReference type="AlphaFoldDB" id="A0A2N1JCA1"/>
<gene>
    <name evidence="11" type="primary">HSE1</name>
    <name evidence="11" type="ORF">MVES_002201</name>
</gene>
<dbReference type="SUPFAM" id="SSF50044">
    <property type="entry name" value="SH3-domain"/>
    <property type="match status" value="1"/>
</dbReference>
<evidence type="ECO:0000256" key="7">
    <source>
        <dbReference type="PROSITE-ProRule" id="PRU00192"/>
    </source>
</evidence>
<feature type="domain" description="VHS" evidence="10">
    <location>
        <begin position="15"/>
        <end position="145"/>
    </location>
</feature>
<dbReference type="EMBL" id="KZ454990">
    <property type="protein sequence ID" value="PKI84190.1"/>
    <property type="molecule type" value="Genomic_DNA"/>
</dbReference>
<feature type="compositionally biased region" description="Polar residues" evidence="8">
    <location>
        <begin position="413"/>
        <end position="428"/>
    </location>
</feature>
<evidence type="ECO:0000256" key="1">
    <source>
        <dbReference type="ARBA" id="ARBA00004125"/>
    </source>
</evidence>
<dbReference type="PANTHER" id="PTHR45929:SF3">
    <property type="entry name" value="JAK PATHWAY SIGNAL TRANSDUCTION ADAPTOR MOLECULE"/>
    <property type="match status" value="1"/>
</dbReference>
<evidence type="ECO:0000313" key="11">
    <source>
        <dbReference type="EMBL" id="PKI84190.1"/>
    </source>
</evidence>
<dbReference type="GO" id="GO:0043328">
    <property type="term" value="P:protein transport to vacuole involved in ubiquitin-dependent protein catabolic process via the multivesicular body sorting pathway"/>
    <property type="evidence" value="ECO:0007669"/>
    <property type="project" value="TreeGrafter"/>
</dbReference>
<evidence type="ECO:0000256" key="8">
    <source>
        <dbReference type="SAM" id="MobiDB-lite"/>
    </source>
</evidence>
<dbReference type="SUPFAM" id="SSF89009">
    <property type="entry name" value="GAT-like domain"/>
    <property type="match status" value="1"/>
</dbReference>
<reference evidence="11 12" key="1">
    <citation type="submission" date="2017-10" db="EMBL/GenBank/DDBJ databases">
        <title>A novel species of cold-tolerant Malassezia isolated from bats.</title>
        <authorList>
            <person name="Lorch J.M."/>
            <person name="Palmer J.M."/>
            <person name="Vanderwolf K.J."/>
            <person name="Schmidt K.Z."/>
            <person name="Verant M.L."/>
            <person name="Weller T.J."/>
            <person name="Blehert D.S."/>
        </authorList>
    </citation>
    <scope>NUCLEOTIDE SEQUENCE [LARGE SCALE GENOMIC DNA]</scope>
    <source>
        <strain evidence="11 12">NWHC:44797-103</strain>
    </source>
</reference>
<dbReference type="CDD" id="cd16978">
    <property type="entry name" value="VHS_HSE1"/>
    <property type="match status" value="1"/>
</dbReference>
<dbReference type="InterPro" id="IPR001452">
    <property type="entry name" value="SH3_domain"/>
</dbReference>
<keyword evidence="5 7" id="KW-0728">SH3 domain</keyword>
<organism evidence="11 12">
    <name type="scientific">Malassezia vespertilionis</name>
    <dbReference type="NCBI Taxonomy" id="2020962"/>
    <lineage>
        <taxon>Eukaryota</taxon>
        <taxon>Fungi</taxon>
        <taxon>Dikarya</taxon>
        <taxon>Basidiomycota</taxon>
        <taxon>Ustilaginomycotina</taxon>
        <taxon>Malasseziomycetes</taxon>
        <taxon>Malasseziales</taxon>
        <taxon>Malasseziaceae</taxon>
        <taxon>Malassezia</taxon>
    </lineage>
</organism>
<dbReference type="InterPro" id="IPR002014">
    <property type="entry name" value="VHS_dom"/>
</dbReference>
<feature type="compositionally biased region" description="Polar residues" evidence="8">
    <location>
        <begin position="362"/>
        <end position="374"/>
    </location>
</feature>
<evidence type="ECO:0000256" key="2">
    <source>
        <dbReference type="ARBA" id="ARBA00009666"/>
    </source>
</evidence>
<dbReference type="OrthoDB" id="10255964at2759"/>
<sequence length="436" mass="49307">MFRMPNPYEDLVAKATAESLTAEDWQLNLELCDKLSDNDEQNARLMVSAIQRRIADKNTNAQLYALTLSDTLSKNCGDAVHHEIASRAFMQTVSKRVLDPTTHALVKKRILVLLRSWADEYKHDDTLGLVADTVRELREESPAMPQLEPVTPLHFANSSVQADRNASEQPQPVAPTQARPSYVRALYDFEPDEPGELAFSTGDVIRVLDSVYEQWWRGEARHEVGIFPANYVEALPEASEEAIQRDIEMEQIVFQEADTIHQLHARLQQLDPLRDNFVEDDELQALYQRSLALRPKIIRMIDRYNTKVNDLRGMNDKFFRARTMFEELIAKRMEQIYPAARTGAAANAPPAEPLDTPRANYTPLSDTTQPSAPSYPSGEGHSATPDLGPLPAEEEKRRLFERARAEVEEYQRMYQQAAPSSHGESAAQSLAGLHIE</sequence>
<dbReference type="GO" id="GO:0033565">
    <property type="term" value="C:ESCRT-0 complex"/>
    <property type="evidence" value="ECO:0007669"/>
    <property type="project" value="TreeGrafter"/>
</dbReference>
<dbReference type="PROSITE" id="PS50002">
    <property type="entry name" value="SH3"/>
    <property type="match status" value="1"/>
</dbReference>
<dbReference type="SMART" id="SM00326">
    <property type="entry name" value="SH3"/>
    <property type="match status" value="1"/>
</dbReference>
<protein>
    <recommendedName>
        <fullName evidence="3">Class E vacuolar protein-sorting machinery protein HSE1</fullName>
    </recommendedName>
    <alternativeName>
        <fullName evidence="4">Class E vacuolar protein-sorting machinery protein hse1</fullName>
    </alternativeName>
</protein>
<dbReference type="Proteomes" id="UP000232875">
    <property type="component" value="Unassembled WGS sequence"/>
</dbReference>
<dbReference type="SMART" id="SM00288">
    <property type="entry name" value="VHS"/>
    <property type="match status" value="1"/>
</dbReference>
<feature type="domain" description="SH3" evidence="9">
    <location>
        <begin position="178"/>
        <end position="237"/>
    </location>
</feature>
<dbReference type="Gene3D" id="1.25.40.90">
    <property type="match status" value="1"/>
</dbReference>
<dbReference type="Gene3D" id="1.20.5.1940">
    <property type="match status" value="1"/>
</dbReference>
<comment type="similarity">
    <text evidence="2">Belongs to the STAM family.</text>
</comment>
<evidence type="ECO:0000256" key="3">
    <source>
        <dbReference type="ARBA" id="ARBA00017923"/>
    </source>
</evidence>
<dbReference type="GO" id="GO:0035091">
    <property type="term" value="F:phosphatidylinositol binding"/>
    <property type="evidence" value="ECO:0007669"/>
    <property type="project" value="InterPro"/>
</dbReference>
<dbReference type="PRINTS" id="PR00452">
    <property type="entry name" value="SH3DOMAIN"/>
</dbReference>
<feature type="compositionally biased region" description="Basic and acidic residues" evidence="8">
    <location>
        <begin position="393"/>
        <end position="411"/>
    </location>
</feature>
<dbReference type="Pfam" id="PF00018">
    <property type="entry name" value="SH3_1"/>
    <property type="match status" value="1"/>
</dbReference>
<dbReference type="Gene3D" id="2.30.30.40">
    <property type="entry name" value="SH3 Domains"/>
    <property type="match status" value="1"/>
</dbReference>
<dbReference type="PRINTS" id="PR00499">
    <property type="entry name" value="P67PHOX"/>
</dbReference>
<proteinExistence type="inferred from homology"/>
<accession>A0A2N1JCA1</accession>
<keyword evidence="12" id="KW-1185">Reference proteome</keyword>
<evidence type="ECO:0000313" key="12">
    <source>
        <dbReference type="Proteomes" id="UP000232875"/>
    </source>
</evidence>
<dbReference type="PROSITE" id="PS50179">
    <property type="entry name" value="VHS"/>
    <property type="match status" value="1"/>
</dbReference>
<dbReference type="Pfam" id="PF00790">
    <property type="entry name" value="VHS"/>
    <property type="match status" value="1"/>
</dbReference>
<dbReference type="PANTHER" id="PTHR45929">
    <property type="entry name" value="JAK PATHWAY SIGNAL TRANSDUCTION ADAPTOR MOLECULE"/>
    <property type="match status" value="1"/>
</dbReference>
<keyword evidence="6" id="KW-0967">Endosome</keyword>
<comment type="subcellular location">
    <subcellularLocation>
        <location evidence="1">Endosome membrane</location>
        <topology evidence="1">Peripheral membrane protein</topology>
        <orientation evidence="1">Cytoplasmic side</orientation>
    </subcellularLocation>
</comment>
<dbReference type="GO" id="GO:0010008">
    <property type="term" value="C:endosome membrane"/>
    <property type="evidence" value="ECO:0007669"/>
    <property type="project" value="UniProtKB-SubCell"/>
</dbReference>
<evidence type="ECO:0000256" key="4">
    <source>
        <dbReference type="ARBA" id="ARBA00018978"/>
    </source>
</evidence>
<evidence type="ECO:0000259" key="10">
    <source>
        <dbReference type="PROSITE" id="PS50179"/>
    </source>
</evidence>
<dbReference type="CDD" id="cd11805">
    <property type="entry name" value="SH3_GRB2_like_C"/>
    <property type="match status" value="1"/>
</dbReference>
<evidence type="ECO:0000256" key="5">
    <source>
        <dbReference type="ARBA" id="ARBA00022443"/>
    </source>
</evidence>
<feature type="region of interest" description="Disordered" evidence="8">
    <location>
        <begin position="343"/>
        <end position="436"/>
    </location>
</feature>